<evidence type="ECO:0000313" key="1">
    <source>
        <dbReference type="EMBL" id="KAJ8705882.1"/>
    </source>
</evidence>
<dbReference type="Proteomes" id="UP001231649">
    <property type="component" value="Chromosome 31"/>
</dbReference>
<dbReference type="EMBL" id="CM056807">
    <property type="protein sequence ID" value="KAJ8705882.1"/>
    <property type="molecule type" value="Genomic_DNA"/>
</dbReference>
<name>A0ACC2Q4B5_9NEOP</name>
<gene>
    <name evidence="1" type="ORF">PYW08_012928</name>
</gene>
<keyword evidence="2" id="KW-1185">Reference proteome</keyword>
<reference evidence="1" key="1">
    <citation type="submission" date="2023-03" db="EMBL/GenBank/DDBJ databases">
        <title>Chromosome-level genomes of two armyworms, Mythimna separata and Mythimna loreyi, provide insights into the biosynthesis and reception of sex pheromones.</title>
        <authorList>
            <person name="Zhao H."/>
        </authorList>
    </citation>
    <scope>NUCLEOTIDE SEQUENCE</scope>
    <source>
        <strain evidence="1">BeijingLab</strain>
    </source>
</reference>
<comment type="caution">
    <text evidence="1">The sequence shown here is derived from an EMBL/GenBank/DDBJ whole genome shotgun (WGS) entry which is preliminary data.</text>
</comment>
<sequence>MSTSVGIQAYVEEVQGTLQKGIIEMETESLKKALQEHSRQLRESSEKFDSLKEALHISQKNMENISYASVAASLPAKQVVAAQQTALHSIVVTSTIETDTGEEIIDHIRKAAKAKEGWITVDRIHKAKDRKVVLGCKTEQAREKLKEKLAGAGDLKVEDVQNKDPLVILKDVLTCNTDEDILQALRNQNNDVFTGLKADDDRVTVLYKKRTRNPHTQHVVLRVSPKIWGRLQDRQAVHIDLQRIRVFDQTPLVQCSLCLGFGHGRRLCKETQEKCSHCGGPHKRSQCTDWLAGTAPSCCNCVRAKMEYTEHNTFSDECPVRKKWEVLARARVAYC</sequence>
<organism evidence="1 2">
    <name type="scientific">Mythimna loreyi</name>
    <dbReference type="NCBI Taxonomy" id="667449"/>
    <lineage>
        <taxon>Eukaryota</taxon>
        <taxon>Metazoa</taxon>
        <taxon>Ecdysozoa</taxon>
        <taxon>Arthropoda</taxon>
        <taxon>Hexapoda</taxon>
        <taxon>Insecta</taxon>
        <taxon>Pterygota</taxon>
        <taxon>Neoptera</taxon>
        <taxon>Endopterygota</taxon>
        <taxon>Lepidoptera</taxon>
        <taxon>Glossata</taxon>
        <taxon>Ditrysia</taxon>
        <taxon>Noctuoidea</taxon>
        <taxon>Noctuidae</taxon>
        <taxon>Noctuinae</taxon>
        <taxon>Hadenini</taxon>
        <taxon>Mythimna</taxon>
    </lineage>
</organism>
<protein>
    <submittedName>
        <fullName evidence="1">Uncharacterized protein</fullName>
    </submittedName>
</protein>
<proteinExistence type="predicted"/>
<accession>A0ACC2Q4B5</accession>
<evidence type="ECO:0000313" key="2">
    <source>
        <dbReference type="Proteomes" id="UP001231649"/>
    </source>
</evidence>